<organism evidence="1 2">
    <name type="scientific">Rhodovibrio sodomensis</name>
    <dbReference type="NCBI Taxonomy" id="1088"/>
    <lineage>
        <taxon>Bacteria</taxon>
        <taxon>Pseudomonadati</taxon>
        <taxon>Pseudomonadota</taxon>
        <taxon>Alphaproteobacteria</taxon>
        <taxon>Rhodospirillales</taxon>
        <taxon>Rhodovibrionaceae</taxon>
        <taxon>Rhodovibrio</taxon>
    </lineage>
</organism>
<keyword evidence="2" id="KW-1185">Reference proteome</keyword>
<dbReference type="RefSeq" id="WP_200342678.1">
    <property type="nucleotide sequence ID" value="NZ_NRRL01000087.1"/>
</dbReference>
<protein>
    <recommendedName>
        <fullName evidence="3">Phage tail protein</fullName>
    </recommendedName>
</protein>
<evidence type="ECO:0000313" key="2">
    <source>
        <dbReference type="Proteomes" id="UP001296873"/>
    </source>
</evidence>
<sequence length="129" mass="14352">MTKLTAEIPNGEWHGTVAAMDLDSGDLERLLRTEGKMDRETETLVAVELSVGDGCSGRMRIPQVRGLLAEGRDTAHVQETIRDNPDALPLRAQEVHVTMEEFVGLFRHLKIVLTRSDLNLAGQAYVERD</sequence>
<reference evidence="1 2" key="1">
    <citation type="journal article" date="2020" name="Microorganisms">
        <title>Osmotic Adaptation and Compatible Solute Biosynthesis of Phototrophic Bacteria as Revealed from Genome Analyses.</title>
        <authorList>
            <person name="Imhoff J.F."/>
            <person name="Rahn T."/>
            <person name="Kunzel S."/>
            <person name="Keller A."/>
            <person name="Neulinger S.C."/>
        </authorList>
    </citation>
    <scope>NUCLEOTIDE SEQUENCE [LARGE SCALE GENOMIC DNA]</scope>
    <source>
        <strain evidence="1 2">DSM 9895</strain>
    </source>
</reference>
<gene>
    <name evidence="1" type="ORF">CKO28_20035</name>
</gene>
<dbReference type="Proteomes" id="UP001296873">
    <property type="component" value="Unassembled WGS sequence"/>
</dbReference>
<accession>A0ABS1DJC3</accession>
<evidence type="ECO:0008006" key="3">
    <source>
        <dbReference type="Google" id="ProtNLM"/>
    </source>
</evidence>
<evidence type="ECO:0000313" key="1">
    <source>
        <dbReference type="EMBL" id="MBK1670319.1"/>
    </source>
</evidence>
<proteinExistence type="predicted"/>
<name>A0ABS1DJC3_9PROT</name>
<comment type="caution">
    <text evidence="1">The sequence shown here is derived from an EMBL/GenBank/DDBJ whole genome shotgun (WGS) entry which is preliminary data.</text>
</comment>
<dbReference type="EMBL" id="NRRL01000087">
    <property type="protein sequence ID" value="MBK1670319.1"/>
    <property type="molecule type" value="Genomic_DNA"/>
</dbReference>